<keyword evidence="3" id="KW-0472">Membrane</keyword>
<feature type="coiled-coil region" evidence="1">
    <location>
        <begin position="211"/>
        <end position="245"/>
    </location>
</feature>
<keyword evidence="1" id="KW-0175">Coiled coil</keyword>
<dbReference type="Gene3D" id="1.10.287.1490">
    <property type="match status" value="1"/>
</dbReference>
<feature type="coiled-coil region" evidence="1">
    <location>
        <begin position="1737"/>
        <end position="1788"/>
    </location>
</feature>
<dbReference type="EMBL" id="JAAIUW010000010">
    <property type="protein sequence ID" value="KAF7813649.1"/>
    <property type="molecule type" value="Genomic_DNA"/>
</dbReference>
<comment type="caution">
    <text evidence="4">The sequence shown here is derived from an EMBL/GenBank/DDBJ whole genome shotgun (WGS) entry which is preliminary data.</text>
</comment>
<keyword evidence="3" id="KW-1133">Transmembrane helix</keyword>
<feature type="coiled-coil region" evidence="1">
    <location>
        <begin position="1255"/>
        <end position="1282"/>
    </location>
</feature>
<name>A0A834WDX5_9FABA</name>
<dbReference type="OrthoDB" id="10255522at2759"/>
<feature type="coiled-coil region" evidence="1">
    <location>
        <begin position="443"/>
        <end position="473"/>
    </location>
</feature>
<feature type="coiled-coil region" evidence="1">
    <location>
        <begin position="1116"/>
        <end position="1157"/>
    </location>
</feature>
<feature type="coiled-coil region" evidence="1">
    <location>
        <begin position="1189"/>
        <end position="1223"/>
    </location>
</feature>
<feature type="coiled-coil region" evidence="1">
    <location>
        <begin position="1845"/>
        <end position="1900"/>
    </location>
</feature>
<evidence type="ECO:0000313" key="5">
    <source>
        <dbReference type="Proteomes" id="UP000634136"/>
    </source>
</evidence>
<feature type="coiled-coil region" evidence="1">
    <location>
        <begin position="1314"/>
        <end position="1432"/>
    </location>
</feature>
<feature type="coiled-coil region" evidence="1">
    <location>
        <begin position="1615"/>
        <end position="1642"/>
    </location>
</feature>
<feature type="coiled-coil region" evidence="1">
    <location>
        <begin position="893"/>
        <end position="1091"/>
    </location>
</feature>
<feature type="compositionally biased region" description="Basic and acidic residues" evidence="2">
    <location>
        <begin position="72"/>
        <end position="88"/>
    </location>
</feature>
<feature type="transmembrane region" description="Helical" evidence="3">
    <location>
        <begin position="2102"/>
        <end position="2119"/>
    </location>
</feature>
<feature type="region of interest" description="Disordered" evidence="2">
    <location>
        <begin position="1984"/>
        <end position="2006"/>
    </location>
</feature>
<evidence type="ECO:0000256" key="3">
    <source>
        <dbReference type="SAM" id="Phobius"/>
    </source>
</evidence>
<dbReference type="PANTHER" id="PTHR43939">
    <property type="entry name" value="COILED-COIL DOMAIN-CONTAINING PROTEIN 158"/>
    <property type="match status" value="1"/>
</dbReference>
<reference evidence="4" key="1">
    <citation type="submission" date="2020-09" db="EMBL/GenBank/DDBJ databases">
        <title>Genome-Enabled Discovery of Anthraquinone Biosynthesis in Senna tora.</title>
        <authorList>
            <person name="Kang S.-H."/>
            <person name="Pandey R.P."/>
            <person name="Lee C.-M."/>
            <person name="Sim J.-S."/>
            <person name="Jeong J.-T."/>
            <person name="Choi B.-S."/>
            <person name="Jung M."/>
            <person name="Ginzburg D."/>
            <person name="Zhao K."/>
            <person name="Won S.Y."/>
            <person name="Oh T.-J."/>
            <person name="Yu Y."/>
            <person name="Kim N.-H."/>
            <person name="Lee O.R."/>
            <person name="Lee T.-H."/>
            <person name="Bashyal P."/>
            <person name="Kim T.-S."/>
            <person name="Lee W.-H."/>
            <person name="Kawkins C."/>
            <person name="Kim C.-K."/>
            <person name="Kim J.S."/>
            <person name="Ahn B.O."/>
            <person name="Rhee S.Y."/>
            <person name="Sohng J.K."/>
        </authorList>
    </citation>
    <scope>NUCLEOTIDE SEQUENCE</scope>
    <source>
        <tissue evidence="4">Leaf</tissue>
    </source>
</reference>
<protein>
    <submittedName>
        <fullName evidence="4">Golgin subfamily B member 1-like isoform X1</fullName>
    </submittedName>
</protein>
<feature type="coiled-coil region" evidence="1">
    <location>
        <begin position="718"/>
        <end position="808"/>
    </location>
</feature>
<feature type="compositionally biased region" description="Polar residues" evidence="2">
    <location>
        <begin position="141"/>
        <end position="150"/>
    </location>
</feature>
<sequence>MSENHEAEQLPEDHGATEQGIQEGPSDSSAEMTLEQSNGISQLPFESATHTNQDDVTVGTLPGNAVEATNQGDRDDVKPAEDAAKDDMFVDCSDELSTFDGKQTDFKEELEAGKNKENSEENQQGHSDELHNEVGDGLVGNTVTEKGSVSPNYKEEGEMFAQGVLDLHCQLKALSCQQSLPNEAEDGVKDNEVPLADVPLKKMIKECLGFVKTASEDRSNAEATIQNLQALLSEKDREIENLSMKVTELLVSHDNSAQKISEVSSEIQLEEDRNIDVVIDRIMSSLATVVNQEQVLDNSISRKIVHIEEGTALLVEKYNNILSEIYQFGQSFSEAGMETREQEYGNVLVAAHGGLLELKRKEAELLDKLAYLEDENKKLVEELDKERVMIGTLNGEIGNMKVELEQEKGKCANIKEKLSMAVTKGKALVQQRDSLKQSLAEKSSEHEKCLIELQEKLAELEAARLTKDELVQSENMVASLQNSLLQSNTIIEQVEKLLSQTELEKPELLDMLERVRWVVEDRNALKGAFFEFCKLKDALSLINLPEYVSSSDLESQINWLRDTLYRARDDTNTLQEEISTIREAAYDCIDCLSASFLLESQEKYYLQSELADLSCKYEKTIEMNHLISMEKDHIVKKLVELSGYNQEDEGIDHSSSDTSMIINLCFEMIKHQSGSFTRSSHIDTELFERIQSHLYVRDQGLMLCEDILEEDMLIRLEVNKLSNELKTLSDEILALKEEKSSLQKDLDRSEDKSAMLRDKLSMAVKKGKGLVQDRDNLRSLINEKNSEIEQLKLDLQKQESVVSEDSDQINKLSSNLENIPKLEAELQAIKSERNQFEQFLLESNNLLQRVMESIDRIVLPVESDFKEPLEKVRWLAGFVSECQDAKLHAEQELQLVKEGASDLESKLAEAQATENSLEQALFASENNISQVAEEKSELEFGKAKVEEELYKVKEELAEVSESIMSLRDALSEAERDIAVLSNEKELVQTGRAAAETELERAKEEVAKLTSKLEEASTTIKDLEEVGESTMSLRAALTQAEKDIAVLSNEKELAQTDRAAAETELERAKEEVARLTSKLEEVSATIKDLEEVGESTVSLRAALSQAEKDIAVHSNEKELAQTGRAAAETELERAKEEITRLTSKLEEASATIKDLEEVGESTMSLRAALSQAEKDIAFHSSEEELAHTGRTAAETELERAKEEIASMTSKLEEASATIKDLEEVGESTMSLRAALSQAEKDIAVLSSEKELAHTGRAAAETELERVKEEVSRLTSRLAESSVTIKDLEEVGESTMLLRAALSQAEKDVAVLANEKELAQTGRAAAETELERVKEEAAKLSSKLAEASLTIKNLEDMLSQAESNVNLFKEKCNADQVIKTNMENELKKLEDEAEHQASKLVDSSATIKSLEDALSKAQNDISVLEDANKIAKEEISSLSFKLNSCLDELSGKNGSLENRSIELIGLLNDLKVLMKEDALLPRVKLCFERKFESLKNIDFILNNIRDYTVGMNAKDPGRHSMNEEDPLVRTASFDGIENFDVEVDSRVIDDTDIDNMISLFGKIVKGFQLRNKLIADRFDDFSDSIDQIISLLQKKLLETETDILSISEHTETLKEKVHTSESLREEQENTIATLENDIRVLLDACTNASSELQFEVYNNLVEPGPISEIMNLDADALAKHHRHSKYLETAQKLMTAARKAQNLIEQFELRSKEVDTTIGDLQSQLNETRSASEKVIEERDLSQRRVLELESEIQVLQNSCSELRDNLEGYHALEEKLKEKEAEISSLYSALSVKQEAENSLLSASQVRTLFGKIDRIEIPFVESGEEDMESNTSAPVGKLFYIIDSITRLHHQMNSLSQDKEELQTTLATKVLEIKHLEEEVKQLNSNREDLEKVKNELSEFTFALGKVLGMLGDSDWVEDKKSTGLKELIPLLEKQVVAFLLESENAKSKVQELGGKLLGSQKVIDELTTKVRLLEGSLNDKTSQPEIVQERSISEAPPLPAGSEISEVEEGSLGKKVITPVPSAALVRNMRKGSADHLALDIGGESDRLISSSDIDEDKGHVFKALNTSGFVPQQGKLIADRIDGFWVSGGRLLMSRPRARLGLIGYLLVLHIWLLATIV</sequence>
<feature type="compositionally biased region" description="Polar residues" evidence="2">
    <location>
        <begin position="25"/>
        <end position="41"/>
    </location>
</feature>
<proteinExistence type="predicted"/>
<evidence type="ECO:0000256" key="2">
    <source>
        <dbReference type="SAM" id="MobiDB-lite"/>
    </source>
</evidence>
<feature type="coiled-coil region" evidence="1">
    <location>
        <begin position="355"/>
        <end position="417"/>
    </location>
</feature>
<dbReference type="PANTHER" id="PTHR43939:SF68">
    <property type="entry name" value="CENTROSOMAL PROTEIN OF 290 KDA-LIKE"/>
    <property type="match status" value="1"/>
</dbReference>
<keyword evidence="5" id="KW-1185">Reference proteome</keyword>
<organism evidence="4 5">
    <name type="scientific">Senna tora</name>
    <dbReference type="NCBI Taxonomy" id="362788"/>
    <lineage>
        <taxon>Eukaryota</taxon>
        <taxon>Viridiplantae</taxon>
        <taxon>Streptophyta</taxon>
        <taxon>Embryophyta</taxon>
        <taxon>Tracheophyta</taxon>
        <taxon>Spermatophyta</taxon>
        <taxon>Magnoliopsida</taxon>
        <taxon>eudicotyledons</taxon>
        <taxon>Gunneridae</taxon>
        <taxon>Pentapetalae</taxon>
        <taxon>rosids</taxon>
        <taxon>fabids</taxon>
        <taxon>Fabales</taxon>
        <taxon>Fabaceae</taxon>
        <taxon>Caesalpinioideae</taxon>
        <taxon>Cassia clade</taxon>
        <taxon>Senna</taxon>
    </lineage>
</organism>
<feature type="compositionally biased region" description="Basic and acidic residues" evidence="2">
    <location>
        <begin position="1"/>
        <end position="16"/>
    </location>
</feature>
<feature type="region of interest" description="Disordered" evidence="2">
    <location>
        <begin position="1"/>
        <end position="89"/>
    </location>
</feature>
<feature type="region of interest" description="Disordered" evidence="2">
    <location>
        <begin position="111"/>
        <end position="150"/>
    </location>
</feature>
<gene>
    <name evidence="4" type="ORF">G2W53_034625</name>
</gene>
<accession>A0A834WDX5</accession>
<evidence type="ECO:0000256" key="1">
    <source>
        <dbReference type="SAM" id="Coils"/>
    </source>
</evidence>
<keyword evidence="3" id="KW-0812">Transmembrane</keyword>
<dbReference type="Proteomes" id="UP000634136">
    <property type="component" value="Unassembled WGS sequence"/>
</dbReference>
<evidence type="ECO:0000313" key="4">
    <source>
        <dbReference type="EMBL" id="KAF7813649.1"/>
    </source>
</evidence>